<keyword evidence="2" id="KW-1185">Reference proteome</keyword>
<gene>
    <name evidence="1" type="ORF">ACFS2C_17190</name>
</gene>
<organism evidence="1 2">
    <name type="scientific">Prauserella oleivorans</name>
    <dbReference type="NCBI Taxonomy" id="1478153"/>
    <lineage>
        <taxon>Bacteria</taxon>
        <taxon>Bacillati</taxon>
        <taxon>Actinomycetota</taxon>
        <taxon>Actinomycetes</taxon>
        <taxon>Pseudonocardiales</taxon>
        <taxon>Pseudonocardiaceae</taxon>
        <taxon>Prauserella</taxon>
    </lineage>
</organism>
<sequence>MREFDDDEVRSAGPAVVWRGPEDAPVVLVLDPAGEAKHNELPATWRPLAEHIRVGWCRLPAEAEDETVEEILGDVRHRAHLVAAGSAAVPALRLAREHTDQVSSVVAVDPARPGAAPPGEPGSLADWWDSETEPLRRELTDRDVRVVCAVSRDDDLAVRIEPPVPLGHPDVVARVVQTLLSFHGDGSTDAVEPDRRAEVAEAWRAVRDRFLPAVDRARHAAR</sequence>
<dbReference type="InterPro" id="IPR029058">
    <property type="entry name" value="AB_hydrolase_fold"/>
</dbReference>
<name>A0ABW5WFH2_9PSEU</name>
<evidence type="ECO:0000313" key="1">
    <source>
        <dbReference type="EMBL" id="MFD2801130.1"/>
    </source>
</evidence>
<accession>A0ABW5WFH2</accession>
<protein>
    <recommendedName>
        <fullName evidence="3">Alpha/beta hydrolase</fullName>
    </recommendedName>
</protein>
<dbReference type="EMBL" id="JBHUOF010000021">
    <property type="protein sequence ID" value="MFD2801130.1"/>
    <property type="molecule type" value="Genomic_DNA"/>
</dbReference>
<comment type="caution">
    <text evidence="1">The sequence shown here is derived from an EMBL/GenBank/DDBJ whole genome shotgun (WGS) entry which is preliminary data.</text>
</comment>
<evidence type="ECO:0008006" key="3">
    <source>
        <dbReference type="Google" id="ProtNLM"/>
    </source>
</evidence>
<dbReference type="RefSeq" id="WP_377391246.1">
    <property type="nucleotide sequence ID" value="NZ_JBHSAN010000024.1"/>
</dbReference>
<proteinExistence type="predicted"/>
<reference evidence="2" key="1">
    <citation type="journal article" date="2019" name="Int. J. Syst. Evol. Microbiol.">
        <title>The Global Catalogue of Microorganisms (GCM) 10K type strain sequencing project: providing services to taxonomists for standard genome sequencing and annotation.</title>
        <authorList>
            <consortium name="The Broad Institute Genomics Platform"/>
            <consortium name="The Broad Institute Genome Sequencing Center for Infectious Disease"/>
            <person name="Wu L."/>
            <person name="Ma J."/>
        </authorList>
    </citation>
    <scope>NUCLEOTIDE SEQUENCE [LARGE SCALE GENOMIC DNA]</scope>
    <source>
        <strain evidence="2">IBRC-M 10906</strain>
    </source>
</reference>
<dbReference type="SUPFAM" id="SSF53474">
    <property type="entry name" value="alpha/beta-Hydrolases"/>
    <property type="match status" value="1"/>
</dbReference>
<evidence type="ECO:0000313" key="2">
    <source>
        <dbReference type="Proteomes" id="UP001597478"/>
    </source>
</evidence>
<dbReference type="Proteomes" id="UP001597478">
    <property type="component" value="Unassembled WGS sequence"/>
</dbReference>